<organism evidence="5 6">
    <name type="scientific">Cocos nucifera</name>
    <name type="common">Coconut palm</name>
    <dbReference type="NCBI Taxonomy" id="13894"/>
    <lineage>
        <taxon>Eukaryota</taxon>
        <taxon>Viridiplantae</taxon>
        <taxon>Streptophyta</taxon>
        <taxon>Embryophyta</taxon>
        <taxon>Tracheophyta</taxon>
        <taxon>Spermatophyta</taxon>
        <taxon>Magnoliopsida</taxon>
        <taxon>Liliopsida</taxon>
        <taxon>Arecaceae</taxon>
        <taxon>Arecoideae</taxon>
        <taxon>Cocoseae</taxon>
        <taxon>Attaleinae</taxon>
        <taxon>Cocos</taxon>
    </lineage>
</organism>
<reference evidence="5" key="2">
    <citation type="submission" date="2019-07" db="EMBL/GenBank/DDBJ databases">
        <authorList>
            <person name="Yang Y."/>
            <person name="Bocs S."/>
            <person name="Baudouin L."/>
        </authorList>
    </citation>
    <scope>NUCLEOTIDE SEQUENCE</scope>
    <source>
        <tissue evidence="5">Spear leaf of Hainan Tall coconut</tissue>
    </source>
</reference>
<keyword evidence="3" id="KW-0443">Lipid metabolism</keyword>
<dbReference type="GO" id="GO:0016788">
    <property type="term" value="F:hydrolase activity, acting on ester bonds"/>
    <property type="evidence" value="ECO:0007669"/>
    <property type="project" value="InterPro"/>
</dbReference>
<evidence type="ECO:0000256" key="3">
    <source>
        <dbReference type="ARBA" id="ARBA00022963"/>
    </source>
</evidence>
<dbReference type="InterPro" id="IPR035669">
    <property type="entry name" value="SGNH_plant_lipase-like"/>
</dbReference>
<dbReference type="Gene3D" id="3.40.50.1110">
    <property type="entry name" value="SGNH hydrolase"/>
    <property type="match status" value="1"/>
</dbReference>
<dbReference type="InterPro" id="IPR001087">
    <property type="entry name" value="GDSL"/>
</dbReference>
<keyword evidence="2" id="KW-0378">Hydrolase</keyword>
<dbReference type="InterPro" id="IPR036514">
    <property type="entry name" value="SGNH_hydro_sf"/>
</dbReference>
<dbReference type="PANTHER" id="PTHR45648:SF180">
    <property type="entry name" value="OS04G0561800 PROTEIN"/>
    <property type="match status" value="1"/>
</dbReference>
<dbReference type="OrthoDB" id="1600564at2759"/>
<reference evidence="5" key="1">
    <citation type="journal article" date="2017" name="Gigascience">
        <title>The genome draft of coconut (Cocos nucifera).</title>
        <authorList>
            <person name="Xiao Y."/>
            <person name="Xu P."/>
            <person name="Fan H."/>
            <person name="Baudouin L."/>
            <person name="Xia W."/>
            <person name="Bocs S."/>
            <person name="Xu J."/>
            <person name="Li Q."/>
            <person name="Guo A."/>
            <person name="Zhou L."/>
            <person name="Li J."/>
            <person name="Wu Y."/>
            <person name="Ma Z."/>
            <person name="Armero A."/>
            <person name="Issali A.E."/>
            <person name="Liu N."/>
            <person name="Peng M."/>
            <person name="Yang Y."/>
        </authorList>
    </citation>
    <scope>NUCLEOTIDE SEQUENCE</scope>
    <source>
        <tissue evidence="5">Spear leaf of Hainan Tall coconut</tissue>
    </source>
</reference>
<dbReference type="AlphaFoldDB" id="A0A8K0IMP6"/>
<comment type="similarity">
    <text evidence="1">Belongs to the 'GDSL' lipolytic enzyme family.</text>
</comment>
<feature type="signal peptide" evidence="4">
    <location>
        <begin position="1"/>
        <end position="29"/>
    </location>
</feature>
<keyword evidence="3" id="KW-0442">Lipid degradation</keyword>
<accession>A0A8K0IMP6</accession>
<evidence type="ECO:0000256" key="4">
    <source>
        <dbReference type="SAM" id="SignalP"/>
    </source>
</evidence>
<keyword evidence="4" id="KW-0732">Signal</keyword>
<dbReference type="GO" id="GO:0016042">
    <property type="term" value="P:lipid catabolic process"/>
    <property type="evidence" value="ECO:0007669"/>
    <property type="project" value="UniProtKB-KW"/>
</dbReference>
<protein>
    <submittedName>
        <fullName evidence="5">GDSL esterase/lipase</fullName>
    </submittedName>
</protein>
<dbReference type="PANTHER" id="PTHR45648">
    <property type="entry name" value="GDSL LIPASE/ACYLHYDROLASE FAMILY PROTEIN (AFU_ORTHOLOGUE AFUA_4G14700)"/>
    <property type="match status" value="1"/>
</dbReference>
<comment type="caution">
    <text evidence="5">The sequence shown here is derived from an EMBL/GenBank/DDBJ whole genome shotgun (WGS) entry which is preliminary data.</text>
</comment>
<evidence type="ECO:0000313" key="5">
    <source>
        <dbReference type="EMBL" id="KAG1362701.1"/>
    </source>
</evidence>
<dbReference type="CDD" id="cd01837">
    <property type="entry name" value="SGNH_plant_lipase_like"/>
    <property type="match status" value="1"/>
</dbReference>
<gene>
    <name evidence="5" type="ORF">COCNU_10G009200</name>
</gene>
<name>A0A8K0IMP6_COCNU</name>
<dbReference type="InterPro" id="IPR051058">
    <property type="entry name" value="GDSL_Est/Lipase"/>
</dbReference>
<dbReference type="EMBL" id="CM017881">
    <property type="protein sequence ID" value="KAG1362701.1"/>
    <property type="molecule type" value="Genomic_DNA"/>
</dbReference>
<keyword evidence="6" id="KW-1185">Reference proteome</keyword>
<dbReference type="Proteomes" id="UP000797356">
    <property type="component" value="Chromosome 10"/>
</dbReference>
<dbReference type="Pfam" id="PF00657">
    <property type="entry name" value="Lipase_GDSL"/>
    <property type="match status" value="1"/>
</dbReference>
<evidence type="ECO:0000256" key="1">
    <source>
        <dbReference type="ARBA" id="ARBA00008668"/>
    </source>
</evidence>
<feature type="chain" id="PRO_5035433144" evidence="4">
    <location>
        <begin position="30"/>
        <end position="407"/>
    </location>
</feature>
<sequence>MGSVNKRVFPPLLLFLLFDLLLNTVGAEAGKVPAIYVFGDSTADVGNNNYLPGNSPRANFPHNGIDFPFSRPTGRFSNGYNGVDFLAMHMGFRRSPPPFLSLTKKTKHQIMKGLKGVNFASGGSGIALDSMGRTITMTEQIQNFAMIKSNITARIGTKTADHLLSQSIFLISTGGNDIFAYYSQINSPNNTGEELFVTTLVSKYGNHVKPFTSLWQELYALGARKFGVVDVPLIGCCPYPRSLNTTGGCIDTMNELALGFNNAVRTLMQNLSMTLKGMKYSIGSSYAVVLSIMKNPEALGYKEIRTACCGAGKFNAGTGCTPNATYCSDRHHYLFWDMLHPTHRTSKLAGLAIYYGSQKFAAPINFKQLVEWRKFQYKVNENIWKDPFSNAPILDFLERPSPPGFVV</sequence>
<evidence type="ECO:0000256" key="2">
    <source>
        <dbReference type="ARBA" id="ARBA00022801"/>
    </source>
</evidence>
<evidence type="ECO:0000313" key="6">
    <source>
        <dbReference type="Proteomes" id="UP000797356"/>
    </source>
</evidence>
<proteinExistence type="inferred from homology"/>